<keyword evidence="2" id="KW-1185">Reference proteome</keyword>
<accession>A0A672KB65</accession>
<dbReference type="Ensembl" id="ENSSGRT00000007286.1">
    <property type="protein sequence ID" value="ENSSGRP00000006678.1"/>
    <property type="gene ID" value="ENSSGRG00000004561.1"/>
</dbReference>
<dbReference type="Proteomes" id="UP000472262">
    <property type="component" value="Unassembled WGS sequence"/>
</dbReference>
<reference evidence="1" key="1">
    <citation type="submission" date="2025-08" db="UniProtKB">
        <authorList>
            <consortium name="Ensembl"/>
        </authorList>
    </citation>
    <scope>IDENTIFICATION</scope>
</reference>
<evidence type="ECO:0000313" key="2">
    <source>
        <dbReference type="Proteomes" id="UP000472262"/>
    </source>
</evidence>
<proteinExistence type="predicted"/>
<name>A0A672KB65_SINGR</name>
<dbReference type="AlphaFoldDB" id="A0A672KB65"/>
<reference evidence="1" key="2">
    <citation type="submission" date="2025-09" db="UniProtKB">
        <authorList>
            <consortium name="Ensembl"/>
        </authorList>
    </citation>
    <scope>IDENTIFICATION</scope>
</reference>
<sequence length="42" mass="5257">IAVEQMSRLKEFLLTFFMPEKCYDQFFLYFNFMHGERQRSLD</sequence>
<dbReference type="InParanoid" id="A0A672KB65"/>
<protein>
    <submittedName>
        <fullName evidence="1">Uncharacterized protein</fullName>
    </submittedName>
</protein>
<organism evidence="1 2">
    <name type="scientific">Sinocyclocheilus grahami</name>
    <name type="common">Dianchi golden-line fish</name>
    <name type="synonym">Barbus grahami</name>
    <dbReference type="NCBI Taxonomy" id="75366"/>
    <lineage>
        <taxon>Eukaryota</taxon>
        <taxon>Metazoa</taxon>
        <taxon>Chordata</taxon>
        <taxon>Craniata</taxon>
        <taxon>Vertebrata</taxon>
        <taxon>Euteleostomi</taxon>
        <taxon>Actinopterygii</taxon>
        <taxon>Neopterygii</taxon>
        <taxon>Teleostei</taxon>
        <taxon>Ostariophysi</taxon>
        <taxon>Cypriniformes</taxon>
        <taxon>Cyprinidae</taxon>
        <taxon>Cyprininae</taxon>
        <taxon>Sinocyclocheilus</taxon>
    </lineage>
</organism>
<evidence type="ECO:0000313" key="1">
    <source>
        <dbReference type="Ensembl" id="ENSSGRP00000006678.1"/>
    </source>
</evidence>